<dbReference type="EMBL" id="AGZO01000038">
    <property type="protein sequence ID" value="EKN07974.1"/>
    <property type="molecule type" value="Genomic_DNA"/>
</dbReference>
<evidence type="ECO:0000313" key="2">
    <source>
        <dbReference type="Proteomes" id="UP000006330"/>
    </source>
</evidence>
<dbReference type="RefSeq" id="WP_007658715.1">
    <property type="nucleotide sequence ID" value="NZ_JH976477.1"/>
</dbReference>
<dbReference type="AlphaFoldDB" id="K5YXT2"/>
<protein>
    <submittedName>
        <fullName evidence="1">Uncharacterized protein</fullName>
    </submittedName>
</protein>
<proteinExistence type="predicted"/>
<organism evidence="1 2">
    <name type="scientific">Parabacteroides goldsteinii CL02T12C30</name>
    <dbReference type="NCBI Taxonomy" id="999418"/>
    <lineage>
        <taxon>Bacteria</taxon>
        <taxon>Pseudomonadati</taxon>
        <taxon>Bacteroidota</taxon>
        <taxon>Bacteroidia</taxon>
        <taxon>Bacteroidales</taxon>
        <taxon>Tannerellaceae</taxon>
        <taxon>Parabacteroides</taxon>
    </lineage>
</organism>
<gene>
    <name evidence="1" type="ORF">HMPREF1076_04874</name>
</gene>
<dbReference type="Proteomes" id="UP000006330">
    <property type="component" value="Unassembled WGS sequence"/>
</dbReference>
<comment type="caution">
    <text evidence="1">The sequence shown here is derived from an EMBL/GenBank/DDBJ whole genome shotgun (WGS) entry which is preliminary data.</text>
</comment>
<dbReference type="HOGENOM" id="CLU_1105410_0_0_10"/>
<accession>K5YXT2</accession>
<dbReference type="PATRIC" id="fig|999418.3.peg.4939"/>
<evidence type="ECO:0000313" key="1">
    <source>
        <dbReference type="EMBL" id="EKN07974.1"/>
    </source>
</evidence>
<dbReference type="OrthoDB" id="9884868at2"/>
<name>K5YXT2_9BACT</name>
<sequence>MRELFQVLDREDRISILKLLSLLIKESNKTTYNDNSDWTLAFNEAGFRTNDINVNEILSNIDMNVYNTPLEDWQVQSLNSICFLENILIFRYVPDNEPKEAIYIQREAETYRKIDKYRPFPLCPLPLMPEEVVRVMTLRALELFGNDTNIWFDTENLRITLSKGFDNSYISFNDRVNEFNIWFDDSFMKFVGGKEWNTNKKPYCTFGELLESGKTFKSGTTIVLDKLFEGFSSNGLDIKYNANVGMGLHILINLK</sequence>
<reference evidence="1 2" key="1">
    <citation type="submission" date="2012-02" db="EMBL/GenBank/DDBJ databases">
        <title>The Genome Sequence of Parabacteroides goldsteinii CL02T12C30.</title>
        <authorList>
            <consortium name="The Broad Institute Genome Sequencing Platform"/>
            <person name="Earl A."/>
            <person name="Ward D."/>
            <person name="Feldgarden M."/>
            <person name="Gevers D."/>
            <person name="Zitomersky N.L."/>
            <person name="Coyne M.J."/>
            <person name="Comstock L.E."/>
            <person name="Young S.K."/>
            <person name="Zeng Q."/>
            <person name="Gargeya S."/>
            <person name="Fitzgerald M."/>
            <person name="Haas B."/>
            <person name="Abouelleil A."/>
            <person name="Alvarado L."/>
            <person name="Arachchi H.M."/>
            <person name="Berlin A."/>
            <person name="Chapman S.B."/>
            <person name="Gearin G."/>
            <person name="Goldberg J."/>
            <person name="Griggs A."/>
            <person name="Gujja S."/>
            <person name="Hansen M."/>
            <person name="Heiman D."/>
            <person name="Howarth C."/>
            <person name="Larimer J."/>
            <person name="Lui A."/>
            <person name="MacDonald P.J.P."/>
            <person name="McCowen C."/>
            <person name="Montmayeur A."/>
            <person name="Murphy C."/>
            <person name="Neiman D."/>
            <person name="Pearson M."/>
            <person name="Priest M."/>
            <person name="Roberts A."/>
            <person name="Saif S."/>
            <person name="Shea T."/>
            <person name="Sisk P."/>
            <person name="Stolte C."/>
            <person name="Sykes S."/>
            <person name="Wortman J."/>
            <person name="Nusbaum C."/>
            <person name="Birren B."/>
        </authorList>
    </citation>
    <scope>NUCLEOTIDE SEQUENCE [LARGE SCALE GENOMIC DNA]</scope>
    <source>
        <strain evidence="1 2">CL02T12C30</strain>
    </source>
</reference>